<feature type="transmembrane region" description="Helical" evidence="9">
    <location>
        <begin position="351"/>
        <end position="368"/>
    </location>
</feature>
<dbReference type="GO" id="GO:0005643">
    <property type="term" value="C:nuclear pore"/>
    <property type="evidence" value="ECO:0007669"/>
    <property type="project" value="UniProtKB-SubCell"/>
</dbReference>
<evidence type="ECO:0000256" key="4">
    <source>
        <dbReference type="ARBA" id="ARBA00022927"/>
    </source>
</evidence>
<feature type="compositionally biased region" description="Basic and acidic residues" evidence="8">
    <location>
        <begin position="172"/>
        <end position="194"/>
    </location>
</feature>
<reference evidence="10 11" key="1">
    <citation type="submission" date="2014-04" db="EMBL/GenBank/DDBJ databases">
        <authorList>
            <consortium name="International Citrus Genome Consortium"/>
            <person name="Gmitter F."/>
            <person name="Chen C."/>
            <person name="Farmerie W."/>
            <person name="Harkins T."/>
            <person name="Desany B."/>
            <person name="Mohiuddin M."/>
            <person name="Kodira C."/>
            <person name="Borodovsky M."/>
            <person name="Lomsadze A."/>
            <person name="Burns P."/>
            <person name="Jenkins J."/>
            <person name="Prochnik S."/>
            <person name="Shu S."/>
            <person name="Chapman J."/>
            <person name="Pitluck S."/>
            <person name="Schmutz J."/>
            <person name="Rokhsar D."/>
        </authorList>
    </citation>
    <scope>NUCLEOTIDE SEQUENCE</scope>
</reference>
<comment type="subcellular location">
    <subcellularLocation>
        <location evidence="1">Nucleus</location>
        <location evidence="1">Nuclear pore complex</location>
    </subcellularLocation>
</comment>
<feature type="region of interest" description="Disordered" evidence="8">
    <location>
        <begin position="41"/>
        <end position="68"/>
    </location>
</feature>
<dbReference type="GO" id="GO:0008139">
    <property type="term" value="F:nuclear localization sequence binding"/>
    <property type="evidence" value="ECO:0007669"/>
    <property type="project" value="InterPro"/>
</dbReference>
<dbReference type="InterPro" id="IPR024882">
    <property type="entry name" value="NUP58/p45/49"/>
</dbReference>
<feature type="region of interest" description="Disordered" evidence="8">
    <location>
        <begin position="172"/>
        <end position="196"/>
    </location>
</feature>
<evidence type="ECO:0000313" key="11">
    <source>
        <dbReference type="Proteomes" id="UP000027120"/>
    </source>
</evidence>
<evidence type="ECO:0000256" key="9">
    <source>
        <dbReference type="SAM" id="Phobius"/>
    </source>
</evidence>
<keyword evidence="3" id="KW-0509">mRNA transport</keyword>
<evidence type="ECO:0000256" key="6">
    <source>
        <dbReference type="ARBA" id="ARBA00023132"/>
    </source>
</evidence>
<keyword evidence="9" id="KW-0472">Membrane</keyword>
<evidence type="ECO:0000256" key="5">
    <source>
        <dbReference type="ARBA" id="ARBA00023010"/>
    </source>
</evidence>
<keyword evidence="7" id="KW-0539">Nucleus</keyword>
<dbReference type="GO" id="GO:0015031">
    <property type="term" value="P:protein transport"/>
    <property type="evidence" value="ECO:0007669"/>
    <property type="project" value="UniProtKB-KW"/>
</dbReference>
<dbReference type="GO" id="GO:0017056">
    <property type="term" value="F:structural constituent of nuclear pore"/>
    <property type="evidence" value="ECO:0007669"/>
    <property type="project" value="InterPro"/>
</dbReference>
<evidence type="ECO:0000256" key="3">
    <source>
        <dbReference type="ARBA" id="ARBA00022816"/>
    </source>
</evidence>
<dbReference type="STRING" id="2711.A0A067GV91"/>
<proteinExistence type="predicted"/>
<keyword evidence="4" id="KW-0653">Protein transport</keyword>
<evidence type="ECO:0000313" key="10">
    <source>
        <dbReference type="EMBL" id="KDO79367.1"/>
    </source>
</evidence>
<keyword evidence="9" id="KW-1133">Transmembrane helix</keyword>
<keyword evidence="9" id="KW-0812">Transmembrane</keyword>
<dbReference type="AlphaFoldDB" id="A0A067GV91"/>
<dbReference type="Gene3D" id="6.10.140.1350">
    <property type="match status" value="1"/>
</dbReference>
<accession>A0A067GV91</accession>
<organism evidence="10 11">
    <name type="scientific">Citrus sinensis</name>
    <name type="common">Sweet orange</name>
    <name type="synonym">Citrus aurantium var. sinensis</name>
    <dbReference type="NCBI Taxonomy" id="2711"/>
    <lineage>
        <taxon>Eukaryota</taxon>
        <taxon>Viridiplantae</taxon>
        <taxon>Streptophyta</taxon>
        <taxon>Embryophyta</taxon>
        <taxon>Tracheophyta</taxon>
        <taxon>Spermatophyta</taxon>
        <taxon>Magnoliopsida</taxon>
        <taxon>eudicotyledons</taxon>
        <taxon>Gunneridae</taxon>
        <taxon>Pentapetalae</taxon>
        <taxon>rosids</taxon>
        <taxon>malvids</taxon>
        <taxon>Sapindales</taxon>
        <taxon>Rutaceae</taxon>
        <taxon>Aurantioideae</taxon>
        <taxon>Citrus</taxon>
    </lineage>
</organism>
<dbReference type="PANTHER" id="PTHR13437:SF2">
    <property type="entry name" value="NUCLEOPORIN P58_P45"/>
    <property type="match status" value="1"/>
</dbReference>
<name>A0A067GV91_CITSI</name>
<feature type="transmembrane region" description="Helical" evidence="9">
    <location>
        <begin position="380"/>
        <end position="400"/>
    </location>
</feature>
<keyword evidence="11" id="KW-1185">Reference proteome</keyword>
<evidence type="ECO:0000256" key="2">
    <source>
        <dbReference type="ARBA" id="ARBA00022448"/>
    </source>
</evidence>
<dbReference type="PANTHER" id="PTHR13437">
    <property type="entry name" value="NUCLEOPORIN P58/P45 NUCLEOPORIN-LIKE PROTEIN 1"/>
    <property type="match status" value="1"/>
</dbReference>
<protein>
    <submittedName>
        <fullName evidence="10">Uncharacterized protein</fullName>
    </submittedName>
</protein>
<keyword evidence="5" id="KW-0811">Translocation</keyword>
<dbReference type="EMBL" id="KK784878">
    <property type="protein sequence ID" value="KDO79367.1"/>
    <property type="molecule type" value="Genomic_DNA"/>
</dbReference>
<gene>
    <name evidence="10" type="ORF">CISIN_1g015366mg</name>
</gene>
<feature type="compositionally biased region" description="Low complexity" evidence="8">
    <location>
        <begin position="41"/>
        <end position="65"/>
    </location>
</feature>
<sequence>MERQKAQLQERMAVVKDMLRNTEIAVRSFMMLRPRFLHPNAGSASSATAPSQASGATAAPSSTGQPASSSVVPVFDFYRGLPKKPSAFLQQTVARFEKYLGEFRQWIEELEQLILLDPDRNSSSHGSSLLQSLPQVISNVHIFFVHVAAKAESIHQYVETMKTAYLADQRRRGDGSDPFLEADRRETARQEAAAKRVHPTLHLPVNSQPSAQVGGSLTNTATGALVAPQTSAVISASSGGGLSLFSTPSSAPASSMSSSLFATPATSASPSSLFGSGVSPQMSSSSLFAASTLSLFGSTVPSFGSTTSAGASLFSTPFASGILILFSFKFQYLQLQSNGHFILSDKKEKNWQFFFLFIVFFFLFTTGWKHSILLSGFFQAGVHFIHAVFWLAIYTNSVWINTNNLSFI</sequence>
<evidence type="ECO:0000256" key="1">
    <source>
        <dbReference type="ARBA" id="ARBA00004567"/>
    </source>
</evidence>
<feature type="transmembrane region" description="Helical" evidence="9">
    <location>
        <begin position="309"/>
        <end position="330"/>
    </location>
</feature>
<dbReference type="PaxDb" id="2711-XP_006466666.1"/>
<keyword evidence="6" id="KW-0906">Nuclear pore complex</keyword>
<dbReference type="Proteomes" id="UP000027120">
    <property type="component" value="Unassembled WGS sequence"/>
</dbReference>
<evidence type="ECO:0000256" key="8">
    <source>
        <dbReference type="SAM" id="MobiDB-lite"/>
    </source>
</evidence>
<dbReference type="GO" id="GO:0051028">
    <property type="term" value="P:mRNA transport"/>
    <property type="evidence" value="ECO:0007669"/>
    <property type="project" value="UniProtKB-KW"/>
</dbReference>
<evidence type="ECO:0000256" key="7">
    <source>
        <dbReference type="ARBA" id="ARBA00023242"/>
    </source>
</evidence>
<keyword evidence="2" id="KW-0813">Transport</keyword>
<dbReference type="SMR" id="A0A067GV91"/>